<gene>
    <name evidence="1" type="ORF">SAMN04489712_13835</name>
</gene>
<protein>
    <submittedName>
        <fullName evidence="1">Uncharacterized protein</fullName>
    </submittedName>
</protein>
<dbReference type="Proteomes" id="UP000236723">
    <property type="component" value="Unassembled WGS sequence"/>
</dbReference>
<organism evidence="1 2">
    <name type="scientific">Thermomonospora echinospora</name>
    <dbReference type="NCBI Taxonomy" id="1992"/>
    <lineage>
        <taxon>Bacteria</taxon>
        <taxon>Bacillati</taxon>
        <taxon>Actinomycetota</taxon>
        <taxon>Actinomycetes</taxon>
        <taxon>Streptosporangiales</taxon>
        <taxon>Thermomonosporaceae</taxon>
        <taxon>Thermomonospora</taxon>
    </lineage>
</organism>
<reference evidence="2" key="1">
    <citation type="submission" date="2016-10" db="EMBL/GenBank/DDBJ databases">
        <authorList>
            <person name="Varghese N."/>
            <person name="Submissions S."/>
        </authorList>
    </citation>
    <scope>NUCLEOTIDE SEQUENCE [LARGE SCALE GENOMIC DNA]</scope>
    <source>
        <strain evidence="2">DSM 43163</strain>
    </source>
</reference>
<sequence length="308" mass="34232">MPRLAAPLREAQRRREKRAAGLVSDIRLSGINDLLIRLDDLIIAFIDHPSFKGLAFLLRRSAADFETALEATISGYSSVAFDAMRDVLEIEYLLRDFALDPANITNWLDADQKTLKKYFSPVKVRERLKTAGIGNFGENAESRDYRAHSMSLHLSPHRVGLLPGKGLARDRLFPNDFGFWEIFLHAHGLISAIRSLTEALAPESEVHHLASQDSALLAEARKDVQHTQELYYSMFEARNLLRGNRPGEACAVLSIALRDAGAIRGELLTESKLEAFYDEAIRVAQGEVSPAQQIAVLLVAILNSTDGQ</sequence>
<proteinExistence type="predicted"/>
<keyword evidence="2" id="KW-1185">Reference proteome</keyword>
<dbReference type="AlphaFoldDB" id="A0A1H6E946"/>
<evidence type="ECO:0000313" key="1">
    <source>
        <dbReference type="EMBL" id="SEG93375.1"/>
    </source>
</evidence>
<evidence type="ECO:0000313" key="2">
    <source>
        <dbReference type="Proteomes" id="UP000236723"/>
    </source>
</evidence>
<accession>A0A1H6E946</accession>
<name>A0A1H6E946_9ACTN</name>
<dbReference type="EMBL" id="FNVO01000038">
    <property type="protein sequence ID" value="SEG93375.1"/>
    <property type="molecule type" value="Genomic_DNA"/>
</dbReference>